<dbReference type="EMBL" id="CP170721">
    <property type="protein sequence ID" value="XIA19215.1"/>
    <property type="molecule type" value="Genomic_DNA"/>
</dbReference>
<feature type="chain" id="PRO_5044506863" evidence="3">
    <location>
        <begin position="27"/>
        <end position="208"/>
    </location>
</feature>
<feature type="signal peptide" evidence="3">
    <location>
        <begin position="1"/>
        <end position="26"/>
    </location>
</feature>
<gene>
    <name evidence="5" type="ORF">ACFYG5_03460</name>
</gene>
<dbReference type="AlphaFoldDB" id="A0AB74UY05"/>
<evidence type="ECO:0000256" key="3">
    <source>
        <dbReference type="SAM" id="SignalP"/>
    </source>
</evidence>
<feature type="region of interest" description="Disordered" evidence="2">
    <location>
        <begin position="171"/>
        <end position="191"/>
    </location>
</feature>
<evidence type="ECO:0000259" key="4">
    <source>
        <dbReference type="Pfam" id="PF13511"/>
    </source>
</evidence>
<organism evidence="5">
    <name type="scientific">Rhodanobacter sp. FW102-FHT14D07</name>
    <dbReference type="NCBI Taxonomy" id="3351462"/>
    <lineage>
        <taxon>Bacteria</taxon>
        <taxon>Pseudomonadati</taxon>
        <taxon>Pseudomonadota</taxon>
        <taxon>Gammaproteobacteria</taxon>
        <taxon>Lysobacterales</taxon>
        <taxon>Rhodanobacteraceae</taxon>
        <taxon>Rhodanobacter</taxon>
    </lineage>
</organism>
<evidence type="ECO:0000313" key="5">
    <source>
        <dbReference type="EMBL" id="XIA19215.1"/>
    </source>
</evidence>
<dbReference type="RefSeq" id="WP_395119606.1">
    <property type="nucleotide sequence ID" value="NZ_CP170721.1"/>
</dbReference>
<sequence length="208" mass="23366">MNDSIASSLLPGLALALWLLAPAAGAQNIYKCPQAGGGVAYTDHPCADGKGQLLHQADDSEVIDRYLRLGQHDLARQYAHARHLDALYEERVAAYRQAQEDAEQRRYDEALAAQQREDAARLQAQLDQEAERNQLQVENDTLRQQNDQYREALSQPVDDYAPLYWGAPAPPYRHRPHDHDGDHGHRWTPPPPLTYQPCTQLAGGRVQC</sequence>
<dbReference type="Pfam" id="PF13511">
    <property type="entry name" value="DUF4124"/>
    <property type="match status" value="1"/>
</dbReference>
<accession>A0AB74UY05</accession>
<reference evidence="5" key="1">
    <citation type="submission" date="2024-10" db="EMBL/GenBank/DDBJ databases">
        <authorList>
            <person name="Lesea H.P."/>
            <person name="Kuehl J.V."/>
            <person name="Chandonia J.-M."/>
        </authorList>
    </citation>
    <scope>NUCLEOTIDE SEQUENCE</scope>
    <source>
        <strain evidence="5">FW102-FHT14D07</strain>
    </source>
</reference>
<keyword evidence="1" id="KW-0175">Coiled coil</keyword>
<keyword evidence="3" id="KW-0732">Signal</keyword>
<protein>
    <submittedName>
        <fullName evidence="5">DUF4124 domain-containing protein</fullName>
    </submittedName>
</protein>
<feature type="coiled-coil region" evidence="1">
    <location>
        <begin position="112"/>
        <end position="155"/>
    </location>
</feature>
<proteinExistence type="predicted"/>
<dbReference type="InterPro" id="IPR025392">
    <property type="entry name" value="DUF4124"/>
</dbReference>
<feature type="domain" description="DUF4124" evidence="4">
    <location>
        <begin position="16"/>
        <end position="52"/>
    </location>
</feature>
<evidence type="ECO:0000256" key="2">
    <source>
        <dbReference type="SAM" id="MobiDB-lite"/>
    </source>
</evidence>
<evidence type="ECO:0000256" key="1">
    <source>
        <dbReference type="SAM" id="Coils"/>
    </source>
</evidence>
<name>A0AB74UY05_9GAMM</name>